<feature type="transmembrane region" description="Helical" evidence="1">
    <location>
        <begin position="119"/>
        <end position="140"/>
    </location>
</feature>
<accession>A0ABT2ENQ3</accession>
<gene>
    <name evidence="2" type="ORF">M2350_001993</name>
</gene>
<keyword evidence="3" id="KW-1185">Reference proteome</keyword>
<feature type="transmembrane region" description="Helical" evidence="1">
    <location>
        <begin position="88"/>
        <end position="107"/>
    </location>
</feature>
<comment type="caution">
    <text evidence="2">The sequence shown here is derived from an EMBL/GenBank/DDBJ whole genome shotgun (WGS) entry which is preliminary data.</text>
</comment>
<dbReference type="PANTHER" id="PTHR39085:SF1">
    <property type="entry name" value="SLL0924 PROTEIN"/>
    <property type="match status" value="1"/>
</dbReference>
<evidence type="ECO:0000256" key="1">
    <source>
        <dbReference type="SAM" id="Phobius"/>
    </source>
</evidence>
<keyword evidence="1" id="KW-0812">Transmembrane</keyword>
<dbReference type="InterPro" id="IPR019250">
    <property type="entry name" value="DUF2227_metal-bd"/>
</dbReference>
<evidence type="ECO:0000313" key="2">
    <source>
        <dbReference type="EMBL" id="MCS3919580.1"/>
    </source>
</evidence>
<keyword evidence="1" id="KW-1133">Transmembrane helix</keyword>
<dbReference type="Proteomes" id="UP001204798">
    <property type="component" value="Unassembled WGS sequence"/>
</dbReference>
<dbReference type="RefSeq" id="WP_259096141.1">
    <property type="nucleotide sequence ID" value="NZ_CP130454.1"/>
</dbReference>
<reference evidence="2 3" key="1">
    <citation type="submission" date="2022-08" db="EMBL/GenBank/DDBJ databases">
        <title>Bacterial and archaeal communities from various locations to study Microbial Dark Matter (Phase II).</title>
        <authorList>
            <person name="Stepanauskas R."/>
        </authorList>
    </citation>
    <scope>NUCLEOTIDE SEQUENCE [LARGE SCALE GENOMIC DNA]</scope>
    <source>
        <strain evidence="2 3">PD1</strain>
    </source>
</reference>
<dbReference type="Pfam" id="PF09988">
    <property type="entry name" value="DUF2227"/>
    <property type="match status" value="1"/>
</dbReference>
<dbReference type="PANTHER" id="PTHR39085">
    <property type="entry name" value="SLL0924 PROTEIN"/>
    <property type="match status" value="1"/>
</dbReference>
<name>A0ABT2ENQ3_9BACT</name>
<proteinExistence type="predicted"/>
<organism evidence="2 3">
    <name type="scientific">Candidatus Fervidibacter sacchari</name>
    <dbReference type="NCBI Taxonomy" id="1448929"/>
    <lineage>
        <taxon>Bacteria</taxon>
        <taxon>Candidatus Fervidibacterota</taxon>
        <taxon>Candidatus Fervidibacter</taxon>
    </lineage>
</organism>
<sequence>MPSGRVHETVNLLALPPTLYFLPDSLPKLPFAVGYLVGTFWLTPDLDLATSRPSKRWGILRLIWLPYAWLFPHRGLSHRPFLGALTRVLYLAAIAGLGLWLLDTLGYHLRFNFPVGQNWLSFFAGIFVADLLHLFLDTIFGRR</sequence>
<dbReference type="EMBL" id="JANUCP010000003">
    <property type="protein sequence ID" value="MCS3919580.1"/>
    <property type="molecule type" value="Genomic_DNA"/>
</dbReference>
<evidence type="ECO:0000313" key="3">
    <source>
        <dbReference type="Proteomes" id="UP001204798"/>
    </source>
</evidence>
<keyword evidence="1" id="KW-0472">Membrane</keyword>
<protein>
    <submittedName>
        <fullName evidence="2">Metal-binding protein</fullName>
    </submittedName>
</protein>